<evidence type="ECO:0000256" key="7">
    <source>
        <dbReference type="ARBA" id="ARBA00023242"/>
    </source>
</evidence>
<dbReference type="SUPFAM" id="SSF57701">
    <property type="entry name" value="Zn2/Cys6 DNA-binding domain"/>
    <property type="match status" value="1"/>
</dbReference>
<dbReference type="InterPro" id="IPR036864">
    <property type="entry name" value="Zn2-C6_fun-type_DNA-bd_sf"/>
</dbReference>
<reference evidence="9" key="1">
    <citation type="journal article" date="2021" name="Open Biol.">
        <title>Shared evolutionary footprints suggest mitochondrial oxidative damage underlies multiple complex I losses in fungi.</title>
        <authorList>
            <person name="Schikora-Tamarit M.A."/>
            <person name="Marcet-Houben M."/>
            <person name="Nosek J."/>
            <person name="Gabaldon T."/>
        </authorList>
    </citation>
    <scope>NUCLEOTIDE SEQUENCE</scope>
    <source>
        <strain evidence="9">NCAIM Y.01608</strain>
    </source>
</reference>
<dbReference type="Pfam" id="PF04082">
    <property type="entry name" value="Fungal_trans"/>
    <property type="match status" value="1"/>
</dbReference>
<dbReference type="PANTHER" id="PTHR47782">
    <property type="entry name" value="ZN(II)2CYS6 TRANSCRIPTION FACTOR (EUROFUNG)-RELATED"/>
    <property type="match status" value="1"/>
</dbReference>
<evidence type="ECO:0000256" key="6">
    <source>
        <dbReference type="ARBA" id="ARBA00023163"/>
    </source>
</evidence>
<dbReference type="InterPro" id="IPR052202">
    <property type="entry name" value="Yeast_MetPath_Reg"/>
</dbReference>
<dbReference type="CDD" id="cd00067">
    <property type="entry name" value="GAL4"/>
    <property type="match status" value="1"/>
</dbReference>
<keyword evidence="5" id="KW-0238">DNA-binding</keyword>
<dbReference type="GO" id="GO:0005634">
    <property type="term" value="C:nucleus"/>
    <property type="evidence" value="ECO:0007669"/>
    <property type="project" value="UniProtKB-SubCell"/>
</dbReference>
<dbReference type="GO" id="GO:0000981">
    <property type="term" value="F:DNA-binding transcription factor activity, RNA polymerase II-specific"/>
    <property type="evidence" value="ECO:0007669"/>
    <property type="project" value="InterPro"/>
</dbReference>
<evidence type="ECO:0000256" key="5">
    <source>
        <dbReference type="ARBA" id="ARBA00023125"/>
    </source>
</evidence>
<reference evidence="9" key="2">
    <citation type="submission" date="2021-01" db="EMBL/GenBank/DDBJ databases">
        <authorList>
            <person name="Schikora-Tamarit M.A."/>
        </authorList>
    </citation>
    <scope>NUCLEOTIDE SEQUENCE</scope>
    <source>
        <strain evidence="9">NCAIM Y.01608</strain>
    </source>
</reference>
<keyword evidence="7" id="KW-0539">Nucleus</keyword>
<dbReference type="GO" id="GO:0043565">
    <property type="term" value="F:sequence-specific DNA binding"/>
    <property type="evidence" value="ECO:0007669"/>
    <property type="project" value="TreeGrafter"/>
</dbReference>
<dbReference type="EMBL" id="JAEUBD010000382">
    <property type="protein sequence ID" value="KAH3675403.1"/>
    <property type="molecule type" value="Genomic_DNA"/>
</dbReference>
<evidence type="ECO:0000259" key="8">
    <source>
        <dbReference type="PROSITE" id="PS50048"/>
    </source>
</evidence>
<dbReference type="Proteomes" id="UP000788993">
    <property type="component" value="Unassembled WGS sequence"/>
</dbReference>
<keyword evidence="4" id="KW-0805">Transcription regulation</keyword>
<evidence type="ECO:0000256" key="1">
    <source>
        <dbReference type="ARBA" id="ARBA00004123"/>
    </source>
</evidence>
<comment type="subcellular location">
    <subcellularLocation>
        <location evidence="1">Nucleus</location>
    </subcellularLocation>
</comment>
<dbReference type="OrthoDB" id="189997at2759"/>
<dbReference type="GO" id="GO:0008270">
    <property type="term" value="F:zinc ion binding"/>
    <property type="evidence" value="ECO:0007669"/>
    <property type="project" value="InterPro"/>
</dbReference>
<dbReference type="CDD" id="cd12148">
    <property type="entry name" value="fungal_TF_MHR"/>
    <property type="match status" value="1"/>
</dbReference>
<keyword evidence="2" id="KW-0479">Metal-binding</keyword>
<keyword evidence="3" id="KW-0862">Zinc</keyword>
<dbReference type="SMART" id="SM00906">
    <property type="entry name" value="Fungal_trans"/>
    <property type="match status" value="1"/>
</dbReference>
<dbReference type="PROSITE" id="PS50048">
    <property type="entry name" value="ZN2_CY6_FUNGAL_2"/>
    <property type="match status" value="1"/>
</dbReference>
<sequence length="545" mass="63010">MGQKKSSLACERCRLGKHKCDSKLPACSRCERLGVECLVRSNDLNKLVPRDYLIQLETKVLRYEIILKKLGVDPNLEPDYKQDVERQRSLGIRRLERPYNEPTTGGVKKNQANTLENQVSNALLRYTLFGYYDRRKPSYDAAPFLPSKYSAVILVDNYFRYAWIQLPIIKDRDCIDNLIQKLQENENLLTNFESHLLHMVFAIGSAVVGQNSKWLKGLAKPEEYYTQAMNKLNKCLPDLKEHRDTKLMLQSLLLISSFGLYKPVSPGIWYTINSAMRLAVELRLHREEHLAEVEKTVEGNDCFERRLFWSCYSLDRIINSYSGTPYSLVDGDITSQIRATTRSDSNHLKIFEAFFQARRLQSLIRTKLFDSSAQDDLEVWRAQTRVQIDDWHKNTTNELSIGNLLPLGNYLQLIYYQLIIDLHNPSSELSSVQLFGSFELTEIRYEVLNPQLVKHAALNIIQLYYELHEGGFLNYSHLSVCWILAAARLFVHLEVRSRSTQESLELTVQGLIRTAQLILQDLSNECPTAIQAWKVLNNIMVLEYS</sequence>
<feature type="domain" description="Zn(2)-C6 fungal-type" evidence="8">
    <location>
        <begin position="9"/>
        <end position="39"/>
    </location>
</feature>
<accession>A0A9P8PN77</accession>
<evidence type="ECO:0000313" key="9">
    <source>
        <dbReference type="EMBL" id="KAH3675403.1"/>
    </source>
</evidence>
<proteinExistence type="predicted"/>
<protein>
    <recommendedName>
        <fullName evidence="8">Zn(2)-C6 fungal-type domain-containing protein</fullName>
    </recommendedName>
</protein>
<keyword evidence="10" id="KW-1185">Reference proteome</keyword>
<evidence type="ECO:0000256" key="2">
    <source>
        <dbReference type="ARBA" id="ARBA00022723"/>
    </source>
</evidence>
<dbReference type="InterPro" id="IPR001138">
    <property type="entry name" value="Zn2Cys6_DnaBD"/>
</dbReference>
<organism evidence="9 10">
    <name type="scientific">Ogataea polymorpha</name>
    <dbReference type="NCBI Taxonomy" id="460523"/>
    <lineage>
        <taxon>Eukaryota</taxon>
        <taxon>Fungi</taxon>
        <taxon>Dikarya</taxon>
        <taxon>Ascomycota</taxon>
        <taxon>Saccharomycotina</taxon>
        <taxon>Pichiomycetes</taxon>
        <taxon>Pichiales</taxon>
        <taxon>Pichiaceae</taxon>
        <taxon>Ogataea</taxon>
    </lineage>
</organism>
<evidence type="ECO:0000256" key="4">
    <source>
        <dbReference type="ARBA" id="ARBA00023015"/>
    </source>
</evidence>
<dbReference type="AlphaFoldDB" id="A0A9P8PN77"/>
<dbReference type="Pfam" id="PF00172">
    <property type="entry name" value="Zn_clus"/>
    <property type="match status" value="1"/>
</dbReference>
<evidence type="ECO:0000256" key="3">
    <source>
        <dbReference type="ARBA" id="ARBA00022833"/>
    </source>
</evidence>
<evidence type="ECO:0000313" key="10">
    <source>
        <dbReference type="Proteomes" id="UP000788993"/>
    </source>
</evidence>
<keyword evidence="6" id="KW-0804">Transcription</keyword>
<dbReference type="GO" id="GO:0045944">
    <property type="term" value="P:positive regulation of transcription by RNA polymerase II"/>
    <property type="evidence" value="ECO:0007669"/>
    <property type="project" value="TreeGrafter"/>
</dbReference>
<dbReference type="GO" id="GO:0006351">
    <property type="term" value="P:DNA-templated transcription"/>
    <property type="evidence" value="ECO:0007669"/>
    <property type="project" value="InterPro"/>
</dbReference>
<dbReference type="PROSITE" id="PS00463">
    <property type="entry name" value="ZN2_CY6_FUNGAL_1"/>
    <property type="match status" value="1"/>
</dbReference>
<dbReference type="SMART" id="SM00066">
    <property type="entry name" value="GAL4"/>
    <property type="match status" value="1"/>
</dbReference>
<comment type="caution">
    <text evidence="9">The sequence shown here is derived from an EMBL/GenBank/DDBJ whole genome shotgun (WGS) entry which is preliminary data.</text>
</comment>
<dbReference type="PANTHER" id="PTHR47782:SF1">
    <property type="entry name" value="PYRIMIDINE PATHWAY REGULATORY PROTEIN 1"/>
    <property type="match status" value="1"/>
</dbReference>
<name>A0A9P8PN77_9ASCO</name>
<gene>
    <name evidence="9" type="ORF">OGATHE_001743</name>
</gene>
<dbReference type="Gene3D" id="4.10.240.10">
    <property type="entry name" value="Zn(2)-C6 fungal-type DNA-binding domain"/>
    <property type="match status" value="1"/>
</dbReference>
<dbReference type="InterPro" id="IPR007219">
    <property type="entry name" value="XnlR_reg_dom"/>
</dbReference>